<name>A0A0M3JAV9_ANISI</name>
<sequence>MFQVLCYIQAFVILKYHLPSIRSNAKRVSKLRILKTAIDYIYSLSDMLQVNVMISAHFSLNAHSKHHSAILNLYFEECPAQPMLSPTSHNPTRHIKLNHQNEHTSTTHHPKRIIAYSDHFTF</sequence>
<evidence type="ECO:0000259" key="1">
    <source>
        <dbReference type="Pfam" id="PF00010"/>
    </source>
</evidence>
<dbReference type="EMBL" id="UYRR01008015">
    <property type="protein sequence ID" value="VDK24040.1"/>
    <property type="molecule type" value="Genomic_DNA"/>
</dbReference>
<evidence type="ECO:0000313" key="2">
    <source>
        <dbReference type="EMBL" id="VDK24040.1"/>
    </source>
</evidence>
<dbReference type="WBParaSite" id="ASIM_0000473101-mRNA-1">
    <property type="protein sequence ID" value="ASIM_0000473101-mRNA-1"/>
    <property type="gene ID" value="ASIM_0000473101"/>
</dbReference>
<dbReference type="Gene3D" id="4.10.280.10">
    <property type="entry name" value="Helix-loop-helix DNA-binding domain"/>
    <property type="match status" value="1"/>
</dbReference>
<evidence type="ECO:0000313" key="4">
    <source>
        <dbReference type="WBParaSite" id="ASIM_0000473101-mRNA-1"/>
    </source>
</evidence>
<dbReference type="AlphaFoldDB" id="A0A0M3JAV9"/>
<dbReference type="InterPro" id="IPR036638">
    <property type="entry name" value="HLH_DNA-bd_sf"/>
</dbReference>
<gene>
    <name evidence="2" type="ORF">ASIM_LOCUS4543</name>
</gene>
<dbReference type="GO" id="GO:0046983">
    <property type="term" value="F:protein dimerization activity"/>
    <property type="evidence" value="ECO:0007669"/>
    <property type="project" value="InterPro"/>
</dbReference>
<feature type="domain" description="BHLH" evidence="1">
    <location>
        <begin position="9"/>
        <end position="44"/>
    </location>
</feature>
<accession>A0A0M3JAV9</accession>
<proteinExistence type="predicted"/>
<dbReference type="InterPro" id="IPR011598">
    <property type="entry name" value="bHLH_dom"/>
</dbReference>
<reference evidence="4" key="1">
    <citation type="submission" date="2017-02" db="UniProtKB">
        <authorList>
            <consortium name="WormBaseParasite"/>
        </authorList>
    </citation>
    <scope>IDENTIFICATION</scope>
</reference>
<dbReference type="Pfam" id="PF00010">
    <property type="entry name" value="HLH"/>
    <property type="match status" value="1"/>
</dbReference>
<dbReference type="Proteomes" id="UP000267096">
    <property type="component" value="Unassembled WGS sequence"/>
</dbReference>
<reference evidence="2 3" key="2">
    <citation type="submission" date="2018-11" db="EMBL/GenBank/DDBJ databases">
        <authorList>
            <consortium name="Pathogen Informatics"/>
        </authorList>
    </citation>
    <scope>NUCLEOTIDE SEQUENCE [LARGE SCALE GENOMIC DNA]</scope>
</reference>
<organism evidence="4">
    <name type="scientific">Anisakis simplex</name>
    <name type="common">Herring worm</name>
    <dbReference type="NCBI Taxonomy" id="6269"/>
    <lineage>
        <taxon>Eukaryota</taxon>
        <taxon>Metazoa</taxon>
        <taxon>Ecdysozoa</taxon>
        <taxon>Nematoda</taxon>
        <taxon>Chromadorea</taxon>
        <taxon>Rhabditida</taxon>
        <taxon>Spirurina</taxon>
        <taxon>Ascaridomorpha</taxon>
        <taxon>Ascaridoidea</taxon>
        <taxon>Anisakidae</taxon>
        <taxon>Anisakis</taxon>
        <taxon>Anisakis simplex complex</taxon>
    </lineage>
</organism>
<dbReference type="OrthoDB" id="6241467at2759"/>
<evidence type="ECO:0000313" key="3">
    <source>
        <dbReference type="Proteomes" id="UP000267096"/>
    </source>
</evidence>
<dbReference type="SUPFAM" id="SSF47459">
    <property type="entry name" value="HLH, helix-loop-helix DNA-binding domain"/>
    <property type="match status" value="1"/>
</dbReference>
<keyword evidence="3" id="KW-1185">Reference proteome</keyword>
<protein>
    <submittedName>
        <fullName evidence="4">Helix-loop-helix protein 4 (inferred by orthology to a C. elegans protein)</fullName>
    </submittedName>
</protein>